<proteinExistence type="predicted"/>
<gene>
    <name evidence="1" type="ORF">O7047_06950</name>
</gene>
<reference evidence="1" key="1">
    <citation type="submission" date="2022-12" db="EMBL/GenBank/DDBJ databases">
        <title>NDM-1 containing novel ST 2018 Pseudenterobacter timonensis.</title>
        <authorList>
            <person name="Halder G."/>
            <person name="Mandal S."/>
            <person name="Dutta S."/>
        </authorList>
    </citation>
    <scope>NUCLEOTIDE SEQUENCE</scope>
    <source>
        <strain evidence="1">CNCI147</strain>
    </source>
</reference>
<accession>A0AAE4DLE9</accession>
<dbReference type="RefSeq" id="WP_310825445.1">
    <property type="nucleotide sequence ID" value="NZ_JAQGEC010000004.1"/>
</dbReference>
<organism evidence="1 2">
    <name type="scientific">Pseudenterobacter timonensis</name>
    <dbReference type="NCBI Taxonomy" id="1755099"/>
    <lineage>
        <taxon>Bacteria</taxon>
        <taxon>Pseudomonadati</taxon>
        <taxon>Pseudomonadota</taxon>
        <taxon>Gammaproteobacteria</taxon>
        <taxon>Enterobacterales</taxon>
        <taxon>Enterobacteriaceae</taxon>
        <taxon>Pseudenterobacter</taxon>
    </lineage>
</organism>
<dbReference type="AlphaFoldDB" id="A0AAE4DLE9"/>
<evidence type="ECO:0000313" key="1">
    <source>
        <dbReference type="EMBL" id="MDR9889970.1"/>
    </source>
</evidence>
<sequence>MPEKRSRFRIRLMPLIHIKRLRQAVLFAALAGAVITDVQAKAPDPFIAGMGTMQIIQRMQQQPMTFYKCTERSPNGFVNREDEYYVQGDLGKGYKAIFLGPAKNTILDFGDVFVFRTVDELKEGVSDPRQIATLNISATRDPHTIGIELTTARETNEAQCTLDAEQTQQSAEHYRYQNPPHG</sequence>
<protein>
    <submittedName>
        <fullName evidence="1">Uncharacterized protein</fullName>
    </submittedName>
</protein>
<name>A0AAE4DLE9_9ENTR</name>
<comment type="caution">
    <text evidence="1">The sequence shown here is derived from an EMBL/GenBank/DDBJ whole genome shotgun (WGS) entry which is preliminary data.</text>
</comment>
<dbReference type="Proteomes" id="UP001248822">
    <property type="component" value="Unassembled WGS sequence"/>
</dbReference>
<dbReference type="EMBL" id="JAQGEC010000004">
    <property type="protein sequence ID" value="MDR9889970.1"/>
    <property type="molecule type" value="Genomic_DNA"/>
</dbReference>
<evidence type="ECO:0000313" key="2">
    <source>
        <dbReference type="Proteomes" id="UP001248822"/>
    </source>
</evidence>